<proteinExistence type="predicted"/>
<name>A0ABN4TWW2_9BURK</name>
<organism evidence="2 3">
    <name type="scientific">Cupriavidus malaysiensis</name>
    <dbReference type="NCBI Taxonomy" id="367825"/>
    <lineage>
        <taxon>Bacteria</taxon>
        <taxon>Pseudomonadati</taxon>
        <taxon>Pseudomonadota</taxon>
        <taxon>Betaproteobacteria</taxon>
        <taxon>Burkholderiales</taxon>
        <taxon>Burkholderiaceae</taxon>
        <taxon>Cupriavidus</taxon>
    </lineage>
</organism>
<dbReference type="InterPro" id="IPR007110">
    <property type="entry name" value="Ig-like_dom"/>
</dbReference>
<evidence type="ECO:0000313" key="2">
    <source>
        <dbReference type="EMBL" id="AOZ10946.1"/>
    </source>
</evidence>
<dbReference type="EMBL" id="CP017755">
    <property type="protein sequence ID" value="AOZ10946.1"/>
    <property type="molecule type" value="Genomic_DNA"/>
</dbReference>
<keyword evidence="3" id="KW-1185">Reference proteome</keyword>
<accession>A0ABN4TWW2</accession>
<sequence>MTLCPACQAMEMHKFGAPGHPALRITDTQRIKPARGPALTVSTFVCQVCGTQWTYRDQKRDPEAGWQR</sequence>
<evidence type="ECO:0000313" key="3">
    <source>
        <dbReference type="Proteomes" id="UP000177515"/>
    </source>
</evidence>
<dbReference type="PROSITE" id="PS50835">
    <property type="entry name" value="IG_LIKE"/>
    <property type="match status" value="1"/>
</dbReference>
<dbReference type="Proteomes" id="UP000177515">
    <property type="component" value="Chromosome 2"/>
</dbReference>
<dbReference type="RefSeq" id="WP_071022330.1">
    <property type="nucleotide sequence ID" value="NZ_CP017755.1"/>
</dbReference>
<evidence type="ECO:0000259" key="1">
    <source>
        <dbReference type="PROSITE" id="PS50835"/>
    </source>
</evidence>
<protein>
    <recommendedName>
        <fullName evidence="1">Ig-like domain-containing protein</fullName>
    </recommendedName>
</protein>
<reference evidence="2 3" key="1">
    <citation type="submission" date="2016-10" db="EMBL/GenBank/DDBJ databases">
        <title>Complete genome sequences of three Cupriavidus strains isolated from various Malaysian environments.</title>
        <authorList>
            <person name="Abdullah A.A.-A."/>
            <person name="Shafie N.A.H."/>
            <person name="Lau N.S."/>
        </authorList>
    </citation>
    <scope>NUCLEOTIDE SEQUENCE [LARGE SCALE GENOMIC DNA]</scope>
    <source>
        <strain evidence="2 3">USMAA1020</strain>
    </source>
</reference>
<feature type="domain" description="Ig-like" evidence="1">
    <location>
        <begin position="21"/>
        <end position="68"/>
    </location>
</feature>
<gene>
    <name evidence="2" type="ORF">BKK80_30685</name>
</gene>